<evidence type="ECO:0000313" key="8">
    <source>
        <dbReference type="Proteomes" id="UP000031196"/>
    </source>
</evidence>
<dbReference type="GO" id="GO:0005524">
    <property type="term" value="F:ATP binding"/>
    <property type="evidence" value="ECO:0007669"/>
    <property type="project" value="UniProtKB-KW"/>
</dbReference>
<dbReference type="SUPFAM" id="SSF53613">
    <property type="entry name" value="Ribokinase-like"/>
    <property type="match status" value="1"/>
</dbReference>
<proteinExistence type="inferred from homology"/>
<organism evidence="7 8">
    <name type="scientific">Pseudarthrobacter phenanthrenivorans</name>
    <name type="common">Arthrobacter phenanthrenivorans</name>
    <dbReference type="NCBI Taxonomy" id="361575"/>
    <lineage>
        <taxon>Bacteria</taxon>
        <taxon>Bacillati</taxon>
        <taxon>Actinomycetota</taxon>
        <taxon>Actinomycetes</taxon>
        <taxon>Micrococcales</taxon>
        <taxon>Micrococcaceae</taxon>
        <taxon>Pseudarthrobacter</taxon>
    </lineage>
</organism>
<dbReference type="PANTHER" id="PTHR43085">
    <property type="entry name" value="HEXOKINASE FAMILY MEMBER"/>
    <property type="match status" value="1"/>
</dbReference>
<evidence type="ECO:0000259" key="6">
    <source>
        <dbReference type="Pfam" id="PF00294"/>
    </source>
</evidence>
<keyword evidence="5" id="KW-0067">ATP-binding</keyword>
<dbReference type="AlphaFoldDB" id="A0A0B4DFX9"/>
<evidence type="ECO:0000256" key="3">
    <source>
        <dbReference type="ARBA" id="ARBA00022741"/>
    </source>
</evidence>
<dbReference type="EMBL" id="JWTB01000014">
    <property type="protein sequence ID" value="KIC67627.1"/>
    <property type="molecule type" value="Genomic_DNA"/>
</dbReference>
<dbReference type="InterPro" id="IPR011611">
    <property type="entry name" value="PfkB_dom"/>
</dbReference>
<dbReference type="CDD" id="cd01166">
    <property type="entry name" value="KdgK"/>
    <property type="match status" value="1"/>
</dbReference>
<comment type="similarity">
    <text evidence="1">Belongs to the carbohydrate kinase PfkB family.</text>
</comment>
<feature type="domain" description="Carbohydrate kinase PfkB" evidence="6">
    <location>
        <begin position="34"/>
        <end position="300"/>
    </location>
</feature>
<dbReference type="Gene3D" id="3.40.1190.20">
    <property type="match status" value="1"/>
</dbReference>
<dbReference type="RefSeq" id="WP_043451615.1">
    <property type="nucleotide sequence ID" value="NZ_JWTB01000014.1"/>
</dbReference>
<reference evidence="7 8" key="1">
    <citation type="submission" date="2014-12" db="EMBL/GenBank/DDBJ databases">
        <title>Genome sequencing of Arthrobacter phenanthrenivorans SWC37.</title>
        <authorList>
            <person name="Tan P.W."/>
            <person name="Chan K.-G."/>
        </authorList>
    </citation>
    <scope>NUCLEOTIDE SEQUENCE [LARGE SCALE GENOMIC DNA]</scope>
    <source>
        <strain evidence="7 8">SWC37</strain>
    </source>
</reference>
<evidence type="ECO:0000256" key="2">
    <source>
        <dbReference type="ARBA" id="ARBA00022679"/>
    </source>
</evidence>
<keyword evidence="3" id="KW-0547">Nucleotide-binding</keyword>
<dbReference type="InterPro" id="IPR029056">
    <property type="entry name" value="Ribokinase-like"/>
</dbReference>
<evidence type="ECO:0000256" key="1">
    <source>
        <dbReference type="ARBA" id="ARBA00010688"/>
    </source>
</evidence>
<evidence type="ECO:0000256" key="5">
    <source>
        <dbReference type="ARBA" id="ARBA00022840"/>
    </source>
</evidence>
<dbReference type="PANTHER" id="PTHR43085:SF1">
    <property type="entry name" value="PSEUDOURIDINE KINASE-RELATED"/>
    <property type="match status" value="1"/>
</dbReference>
<evidence type="ECO:0000256" key="4">
    <source>
        <dbReference type="ARBA" id="ARBA00022777"/>
    </source>
</evidence>
<accession>A0A0B4DFX9</accession>
<gene>
    <name evidence="7" type="ORF">RM50_08185</name>
</gene>
<name>A0A0B4DFX9_PSEPS</name>
<keyword evidence="4 7" id="KW-0418">Kinase</keyword>
<comment type="caution">
    <text evidence="7">The sequence shown here is derived from an EMBL/GenBank/DDBJ whole genome shotgun (WGS) entry which is preliminary data.</text>
</comment>
<dbReference type="InterPro" id="IPR050306">
    <property type="entry name" value="PfkB_Carbo_kinase"/>
</dbReference>
<protein>
    <submittedName>
        <fullName evidence="7">2-keto-3-deoxygluconate kinase</fullName>
    </submittedName>
</protein>
<keyword evidence="2" id="KW-0808">Transferase</keyword>
<dbReference type="Pfam" id="PF00294">
    <property type="entry name" value="PfkB"/>
    <property type="match status" value="1"/>
</dbReference>
<dbReference type="GO" id="GO:0016301">
    <property type="term" value="F:kinase activity"/>
    <property type="evidence" value="ECO:0007669"/>
    <property type="project" value="UniProtKB-KW"/>
</dbReference>
<dbReference type="Proteomes" id="UP000031196">
    <property type="component" value="Unassembled WGS sequence"/>
</dbReference>
<sequence length="324" mass="32416">MNAAAHKPFDVVVMGEILVEVATDLPFAHGVPAQLGISGDALNVAAAAAAAGARVGLLSVLTDDDLGQAIAARVAELGISTDLLLHRRGQQGVYLVHSDPDGEREFSYARSGSVGSTLGPDDVDPAVFTAAGAVVAGGIASAISTTARAAVVKAASLAQRFVFDPNFRPRLTTKEEATAVLAELAPQAFLVTPSFPGETSALLGASTPQEAAAGLRAQGTANVAVTCGAEGIQLESGQDSVWVPAIPAPAVVDQTGAGDAFVGTLTARLVLGDDFQAAARYGAAASSLVVGGKGGTGFIPTFEQTRAHAAASAHSVEGEVSSHA</sequence>
<evidence type="ECO:0000313" key="7">
    <source>
        <dbReference type="EMBL" id="KIC67627.1"/>
    </source>
</evidence>